<organism evidence="1 2">
    <name type="scientific">Cognatishimia activa</name>
    <dbReference type="NCBI Taxonomy" id="1715691"/>
    <lineage>
        <taxon>Bacteria</taxon>
        <taxon>Pseudomonadati</taxon>
        <taxon>Pseudomonadota</taxon>
        <taxon>Alphaproteobacteria</taxon>
        <taxon>Rhodobacterales</taxon>
        <taxon>Paracoccaceae</taxon>
        <taxon>Cognatishimia</taxon>
    </lineage>
</organism>
<dbReference type="GO" id="GO:0030638">
    <property type="term" value="P:polyketide metabolic process"/>
    <property type="evidence" value="ECO:0007669"/>
    <property type="project" value="InterPro"/>
</dbReference>
<dbReference type="InterPro" id="IPR032710">
    <property type="entry name" value="NTF2-like_dom_sf"/>
</dbReference>
<dbReference type="EMBL" id="CP060010">
    <property type="protein sequence ID" value="QTN35062.1"/>
    <property type="molecule type" value="Genomic_DNA"/>
</dbReference>
<name>A0A975ENP0_9RHOB</name>
<evidence type="ECO:0000313" key="1">
    <source>
        <dbReference type="EMBL" id="QTN35062.1"/>
    </source>
</evidence>
<dbReference type="PANTHER" id="PTHR38436:SF1">
    <property type="entry name" value="ESTER CYCLASE"/>
    <property type="match status" value="1"/>
</dbReference>
<dbReference type="InterPro" id="IPR009959">
    <property type="entry name" value="Cyclase_SnoaL-like"/>
</dbReference>
<dbReference type="SUPFAM" id="SSF54427">
    <property type="entry name" value="NTF2-like"/>
    <property type="match status" value="2"/>
</dbReference>
<gene>
    <name evidence="1" type="ORF">HZ995_11265</name>
</gene>
<dbReference type="AlphaFoldDB" id="A0A975ENP0"/>
<evidence type="ECO:0000313" key="2">
    <source>
        <dbReference type="Proteomes" id="UP000665026"/>
    </source>
</evidence>
<dbReference type="PANTHER" id="PTHR38436">
    <property type="entry name" value="POLYKETIDE CYCLASE SNOAL-LIKE DOMAIN"/>
    <property type="match status" value="1"/>
</dbReference>
<sequence>MKAPPECHQCNFCIRLQQGRLGFRILARSFCKRVQKSIKGRGRVVDFQAEKHLVREYYAALDAADSGDIAGVLGQYISTDYLWRGFHPFNEMTDSIRVASEFWAPLKTSLKRLQRRQDVFMAGKNETDGFDGSWVVSMGHLMGLFDEPWLGIAPTGKMAFLRYCEFNKVAGGKIVETAMYFDIPHLMMQAGLNPFPPQTAAHLVQPGPMTHDGLLFDAQPKAEGDATLAAINAMIGDLGTWQLGLPLEEELARTWHDDMIWWGPAGIGATYTIERYAKQHSGPFRAAFSERSKTNHICRMAEGHYGGFFGWPNFTARHDGGFMGMPASDKLGEMRVIDIYRREGDKLAENWIFIDLLHFWKGLGVDILARMQEVPRT</sequence>
<dbReference type="Proteomes" id="UP000665026">
    <property type="component" value="Chromosome"/>
</dbReference>
<dbReference type="Pfam" id="PF07366">
    <property type="entry name" value="SnoaL"/>
    <property type="match status" value="1"/>
</dbReference>
<proteinExistence type="predicted"/>
<dbReference type="Gene3D" id="3.10.450.50">
    <property type="match status" value="2"/>
</dbReference>
<protein>
    <submittedName>
        <fullName evidence="1">Ester cyclase</fullName>
    </submittedName>
</protein>
<accession>A0A975ENP0</accession>
<reference evidence="1" key="1">
    <citation type="submission" date="2020-07" db="EMBL/GenBank/DDBJ databases">
        <title>Genome sequences of bacteria associated with the marine, planktonic diatom Thalassiosira profunda strain ECT2AJA-044.</title>
        <authorList>
            <person name="Gargas C.B."/>
            <person name="Roberts W.R."/>
            <person name="Alverson A.J."/>
        </authorList>
    </citation>
    <scope>NUCLEOTIDE SEQUENCE</scope>
    <source>
        <strain evidence="1">ECT2AJA-044</strain>
    </source>
</reference>
<dbReference type="KEGG" id="cact:HZ995_11265"/>